<dbReference type="EMBL" id="CAUJNA010002892">
    <property type="protein sequence ID" value="CAJ1394630.1"/>
    <property type="molecule type" value="Genomic_DNA"/>
</dbReference>
<accession>A0AA36IVE5</accession>
<dbReference type="SUPFAM" id="SSF49899">
    <property type="entry name" value="Concanavalin A-like lectins/glucanases"/>
    <property type="match status" value="1"/>
</dbReference>
<organism evidence="1 2">
    <name type="scientific">Effrenium voratum</name>
    <dbReference type="NCBI Taxonomy" id="2562239"/>
    <lineage>
        <taxon>Eukaryota</taxon>
        <taxon>Sar</taxon>
        <taxon>Alveolata</taxon>
        <taxon>Dinophyceae</taxon>
        <taxon>Suessiales</taxon>
        <taxon>Symbiodiniaceae</taxon>
        <taxon>Effrenium</taxon>
    </lineage>
</organism>
<reference evidence="1" key="1">
    <citation type="submission" date="2023-08" db="EMBL/GenBank/DDBJ databases">
        <authorList>
            <person name="Chen Y."/>
            <person name="Shah S."/>
            <person name="Dougan E. K."/>
            <person name="Thang M."/>
            <person name="Chan C."/>
        </authorList>
    </citation>
    <scope>NUCLEOTIDE SEQUENCE</scope>
</reference>
<evidence type="ECO:0000313" key="1">
    <source>
        <dbReference type="EMBL" id="CAJ1394630.1"/>
    </source>
</evidence>
<name>A0AA36IVE5_9DINO</name>
<dbReference type="Pfam" id="PF13385">
    <property type="entry name" value="Laminin_G_3"/>
    <property type="match status" value="1"/>
</dbReference>
<feature type="non-terminal residue" evidence="1">
    <location>
        <position position="1"/>
    </location>
</feature>
<comment type="caution">
    <text evidence="1">The sequence shown here is derived from an EMBL/GenBank/DDBJ whole genome shotgun (WGS) entry which is preliminary data.</text>
</comment>
<keyword evidence="2" id="KW-1185">Reference proteome</keyword>
<dbReference type="AlphaFoldDB" id="A0AA36IVE5"/>
<dbReference type="Gene3D" id="2.60.120.200">
    <property type="match status" value="1"/>
</dbReference>
<evidence type="ECO:0000313" key="2">
    <source>
        <dbReference type="Proteomes" id="UP001178507"/>
    </source>
</evidence>
<evidence type="ECO:0008006" key="3">
    <source>
        <dbReference type="Google" id="ProtNLM"/>
    </source>
</evidence>
<dbReference type="Proteomes" id="UP001178507">
    <property type="component" value="Unassembled WGS sequence"/>
</dbReference>
<sequence length="250" mass="27601">ELDGSYGDGVGSNPDFVNSQGQFVSDLYDISKVCLYTQALPTHSWFSAGSGKSGYLKLGGEASSAFKSLMSGDELSLELMFRLLEKPNIDHSIVMGTSVNPPMQGDVTFSVTVRSHHGELNVVFAGNNDYQHLMSHRGVCDGKWHHLVLLVRKSARKVFLYVDGQSVLTQSNLRTGIVSDVGSRVQCMSDPDSYSYRVRHGPHPGHRQQGLWKVVPWASWLQAERPFRPPAVLEEGALRPRAGPEPPQHM</sequence>
<proteinExistence type="predicted"/>
<dbReference type="InterPro" id="IPR013320">
    <property type="entry name" value="ConA-like_dom_sf"/>
</dbReference>
<gene>
    <name evidence="1" type="ORF">EVOR1521_LOCUS19244</name>
</gene>
<protein>
    <recommendedName>
        <fullName evidence="3">Laminin G domain-containing protein</fullName>
    </recommendedName>
</protein>